<feature type="binding site" evidence="8 10">
    <location>
        <position position="87"/>
    </location>
    <ligand>
        <name>substrate</name>
    </ligand>
</feature>
<evidence type="ECO:0000256" key="6">
    <source>
        <dbReference type="ARBA" id="ARBA00023141"/>
    </source>
</evidence>
<dbReference type="GO" id="GO:0009073">
    <property type="term" value="P:aromatic amino acid family biosynthetic process"/>
    <property type="evidence" value="ECO:0007669"/>
    <property type="project" value="UniProtKB-KW"/>
</dbReference>
<dbReference type="PIRSF" id="PIRSF001399">
    <property type="entry name" value="DHquinase_II"/>
    <property type="match status" value="1"/>
</dbReference>
<dbReference type="GO" id="GO:0009423">
    <property type="term" value="P:chorismate biosynthetic process"/>
    <property type="evidence" value="ECO:0007669"/>
    <property type="project" value="UniProtKB-UniRule"/>
</dbReference>
<dbReference type="EMBL" id="BMIP01000002">
    <property type="protein sequence ID" value="GGD65241.1"/>
    <property type="molecule type" value="Genomic_DNA"/>
</dbReference>
<dbReference type="Proteomes" id="UP000612349">
    <property type="component" value="Unassembled WGS sequence"/>
</dbReference>
<comment type="function">
    <text evidence="8">Catalyzes a trans-dehydration via an enolate intermediate.</text>
</comment>
<dbReference type="Gene3D" id="3.40.50.9100">
    <property type="entry name" value="Dehydroquinase, class II"/>
    <property type="match status" value="1"/>
</dbReference>
<feature type="binding site" evidence="8 10">
    <location>
        <position position="111"/>
    </location>
    <ligand>
        <name>substrate</name>
    </ligand>
</feature>
<evidence type="ECO:0000256" key="3">
    <source>
        <dbReference type="ARBA" id="ARBA00011037"/>
    </source>
</evidence>
<keyword evidence="13" id="KW-1185">Reference proteome</keyword>
<comment type="pathway">
    <text evidence="2 8">Metabolic intermediate biosynthesis; chorismate biosynthesis; chorismate from D-erythrose 4-phosphate and phosphoenolpyruvate: step 3/7.</text>
</comment>
<reference evidence="12" key="2">
    <citation type="submission" date="2020-09" db="EMBL/GenBank/DDBJ databases">
        <authorList>
            <person name="Sun Q."/>
            <person name="Zhou Y."/>
        </authorList>
    </citation>
    <scope>NUCLEOTIDE SEQUENCE</scope>
    <source>
        <strain evidence="12">CGMCC 1.15360</strain>
    </source>
</reference>
<dbReference type="OrthoDB" id="9790793at2"/>
<dbReference type="Pfam" id="PF01220">
    <property type="entry name" value="DHquinase_II"/>
    <property type="match status" value="1"/>
</dbReference>
<dbReference type="RefSeq" id="WP_066775420.1">
    <property type="nucleotide sequence ID" value="NZ_BMIP01000002.1"/>
</dbReference>
<dbReference type="NCBIfam" id="NF003804">
    <property type="entry name" value="PRK05395.1-1"/>
    <property type="match status" value="1"/>
</dbReference>
<dbReference type="CDD" id="cd00466">
    <property type="entry name" value="DHQase_II"/>
    <property type="match status" value="1"/>
</dbReference>
<dbReference type="NCBIfam" id="NF003805">
    <property type="entry name" value="PRK05395.1-2"/>
    <property type="match status" value="1"/>
</dbReference>
<dbReference type="EC" id="4.2.1.10" evidence="5 8"/>
<comment type="similarity">
    <text evidence="3 8">Belongs to the type-II 3-dehydroquinase family.</text>
</comment>
<evidence type="ECO:0000256" key="5">
    <source>
        <dbReference type="ARBA" id="ARBA00012060"/>
    </source>
</evidence>
<dbReference type="HAMAP" id="MF_00169">
    <property type="entry name" value="AroQ"/>
    <property type="match status" value="1"/>
</dbReference>
<dbReference type="NCBIfam" id="NF003807">
    <property type="entry name" value="PRK05395.1-4"/>
    <property type="match status" value="1"/>
</dbReference>
<evidence type="ECO:0000256" key="11">
    <source>
        <dbReference type="PIRSR" id="PIRSR001399-3"/>
    </source>
</evidence>
<comment type="catalytic activity">
    <reaction evidence="1 8">
        <text>3-dehydroquinate = 3-dehydroshikimate + H2O</text>
        <dbReference type="Rhea" id="RHEA:21096"/>
        <dbReference type="ChEBI" id="CHEBI:15377"/>
        <dbReference type="ChEBI" id="CHEBI:16630"/>
        <dbReference type="ChEBI" id="CHEBI:32364"/>
        <dbReference type="EC" id="4.2.1.10"/>
    </reaction>
</comment>
<reference evidence="12" key="1">
    <citation type="journal article" date="2014" name="Int. J. Syst. Evol. Microbiol.">
        <title>Complete genome sequence of Corynebacterium casei LMG S-19264T (=DSM 44701T), isolated from a smear-ripened cheese.</title>
        <authorList>
            <consortium name="US DOE Joint Genome Institute (JGI-PGF)"/>
            <person name="Walter F."/>
            <person name="Albersmeier A."/>
            <person name="Kalinowski J."/>
            <person name="Ruckert C."/>
        </authorList>
    </citation>
    <scope>NUCLEOTIDE SEQUENCE</scope>
    <source>
        <strain evidence="12">CGMCC 1.15360</strain>
    </source>
</reference>
<evidence type="ECO:0000256" key="7">
    <source>
        <dbReference type="ARBA" id="ARBA00023239"/>
    </source>
</evidence>
<dbReference type="InterPro" id="IPR036441">
    <property type="entry name" value="DHquinase_II_sf"/>
</dbReference>
<evidence type="ECO:0000256" key="9">
    <source>
        <dbReference type="PIRSR" id="PIRSR001399-1"/>
    </source>
</evidence>
<proteinExistence type="inferred from homology"/>
<dbReference type="InterPro" id="IPR001874">
    <property type="entry name" value="DHquinase_II"/>
</dbReference>
<name>A0A916YWR8_9SPHN</name>
<evidence type="ECO:0000256" key="4">
    <source>
        <dbReference type="ARBA" id="ARBA00011193"/>
    </source>
</evidence>
<gene>
    <name evidence="12" type="primary">aroQ-2</name>
    <name evidence="8" type="synonym">aroQ</name>
    <name evidence="12" type="ORF">GCM10010990_13440</name>
</gene>
<dbReference type="SUPFAM" id="SSF52304">
    <property type="entry name" value="Type II 3-dehydroquinate dehydratase"/>
    <property type="match status" value="1"/>
</dbReference>
<keyword evidence="8" id="KW-0028">Amino-acid biosynthesis</keyword>
<evidence type="ECO:0000256" key="1">
    <source>
        <dbReference type="ARBA" id="ARBA00001864"/>
    </source>
</evidence>
<comment type="caution">
    <text evidence="12">The sequence shown here is derived from an EMBL/GenBank/DDBJ whole genome shotgun (WGS) entry which is preliminary data.</text>
</comment>
<protein>
    <recommendedName>
        <fullName evidence="5 8">3-dehydroquinate dehydratase</fullName>
        <shortName evidence="8">3-dehydroquinase</shortName>
        <ecNumber evidence="5 8">4.2.1.10</ecNumber>
    </recommendedName>
    <alternativeName>
        <fullName evidence="8">Type II DHQase</fullName>
    </alternativeName>
</protein>
<comment type="subunit">
    <text evidence="4 8">Homododecamer.</text>
</comment>
<dbReference type="PANTHER" id="PTHR21272:SF3">
    <property type="entry name" value="CATABOLIC 3-DEHYDROQUINASE"/>
    <property type="match status" value="1"/>
</dbReference>
<keyword evidence="7 8" id="KW-0456">Lyase</keyword>
<sequence length="146" mass="15805">MALICVFNGPNLNMLGTREPEIYGRETLKDVETLCADKCRTLGHDMRFTQSNSEGDLVTWIQEARGKADGIVINPAAYTHTSVAIRDALAAFGGPFVEIHISNVHARESFRHKSYLSDIASAVICGCGIAGYGYAIDTVSRLIAKG</sequence>
<evidence type="ECO:0000256" key="8">
    <source>
        <dbReference type="HAMAP-Rule" id="MF_00169"/>
    </source>
</evidence>
<evidence type="ECO:0000256" key="10">
    <source>
        <dbReference type="PIRSR" id="PIRSR001399-2"/>
    </source>
</evidence>
<feature type="site" description="Transition state stabilizer" evidence="8 11">
    <location>
        <position position="18"/>
    </location>
</feature>
<feature type="active site" description="Proton donor" evidence="8 9">
    <location>
        <position position="100"/>
    </location>
</feature>
<accession>A0A916YWR8</accession>
<evidence type="ECO:0000256" key="2">
    <source>
        <dbReference type="ARBA" id="ARBA00004902"/>
    </source>
</evidence>
<dbReference type="NCBIfam" id="NF003806">
    <property type="entry name" value="PRK05395.1-3"/>
    <property type="match status" value="1"/>
</dbReference>
<feature type="binding site" evidence="8 10">
    <location>
        <begin position="101"/>
        <end position="102"/>
    </location>
    <ligand>
        <name>substrate</name>
    </ligand>
</feature>
<feature type="active site" description="Proton acceptor" evidence="8 9">
    <location>
        <position position="23"/>
    </location>
</feature>
<organism evidence="12 13">
    <name type="scientific">Croceicoccus mobilis</name>
    <dbReference type="NCBI Taxonomy" id="1703339"/>
    <lineage>
        <taxon>Bacteria</taxon>
        <taxon>Pseudomonadati</taxon>
        <taxon>Pseudomonadota</taxon>
        <taxon>Alphaproteobacteria</taxon>
        <taxon>Sphingomonadales</taxon>
        <taxon>Erythrobacteraceae</taxon>
        <taxon>Croceicoccus</taxon>
    </lineage>
</organism>
<dbReference type="PANTHER" id="PTHR21272">
    <property type="entry name" value="CATABOLIC 3-DEHYDROQUINASE"/>
    <property type="match status" value="1"/>
</dbReference>
<dbReference type="GO" id="GO:0019631">
    <property type="term" value="P:quinate catabolic process"/>
    <property type="evidence" value="ECO:0007669"/>
    <property type="project" value="TreeGrafter"/>
</dbReference>
<dbReference type="NCBIfam" id="TIGR01088">
    <property type="entry name" value="aroQ"/>
    <property type="match status" value="1"/>
</dbReference>
<feature type="binding site" evidence="8 10">
    <location>
        <position position="80"/>
    </location>
    <ligand>
        <name>substrate</name>
    </ligand>
</feature>
<dbReference type="GO" id="GO:0003855">
    <property type="term" value="F:3-dehydroquinate dehydratase activity"/>
    <property type="evidence" value="ECO:0007669"/>
    <property type="project" value="UniProtKB-UniRule"/>
</dbReference>
<dbReference type="GO" id="GO:0008652">
    <property type="term" value="P:amino acid biosynthetic process"/>
    <property type="evidence" value="ECO:0007669"/>
    <property type="project" value="UniProtKB-KW"/>
</dbReference>
<dbReference type="AlphaFoldDB" id="A0A916YWR8"/>
<evidence type="ECO:0000313" key="12">
    <source>
        <dbReference type="EMBL" id="GGD65241.1"/>
    </source>
</evidence>
<feature type="binding site" evidence="8 10">
    <location>
        <position position="74"/>
    </location>
    <ligand>
        <name>substrate</name>
    </ligand>
</feature>
<keyword evidence="6 8" id="KW-0057">Aromatic amino acid biosynthesis</keyword>
<evidence type="ECO:0000313" key="13">
    <source>
        <dbReference type="Proteomes" id="UP000612349"/>
    </source>
</evidence>